<evidence type="ECO:0000259" key="2">
    <source>
        <dbReference type="PROSITE" id="PS50188"/>
    </source>
</evidence>
<dbReference type="PROSITE" id="PS50097">
    <property type="entry name" value="BTB"/>
    <property type="match status" value="1"/>
</dbReference>
<comment type="caution">
    <text evidence="3">The sequence shown here is derived from an EMBL/GenBank/DDBJ whole genome shotgun (WGS) entry which is preliminary data.</text>
</comment>
<dbReference type="PANTHER" id="PTHR24410:SF23">
    <property type="entry name" value="BTB DOMAIN-CONTAINING PROTEIN-RELATED"/>
    <property type="match status" value="1"/>
</dbReference>
<dbReference type="SMART" id="SM00449">
    <property type="entry name" value="SPRY"/>
    <property type="match status" value="1"/>
</dbReference>
<dbReference type="SMART" id="SM00225">
    <property type="entry name" value="BTB"/>
    <property type="match status" value="1"/>
</dbReference>
<dbReference type="Pfam" id="PF00651">
    <property type="entry name" value="BTB"/>
    <property type="match status" value="1"/>
</dbReference>
<feature type="domain" description="B30.2/SPRY" evidence="2">
    <location>
        <begin position="294"/>
        <end position="480"/>
    </location>
</feature>
<sequence length="504" mass="57692">MSRGESLVEDLKVMLNNPRFSDVKIKCSDYKDNNDILHGCRMILAARCEVFEELLFNEMRETDKIFFPEISTVAMKVALEFIYTGTVDENNLNTTNVIDVYYAANYLLLSALEEVTFSFIERILSSNIKTSIVKLFSAMITKFDVQEFKESRLFQLLCKKMMKIPLGTLAFEEISFDVLKVLLSQTLDQDEYFATSEYGVFRYVVLWGANKVSTQALAAYVKILPPDDSVEAFCDERIQKNEELIEESKYRPQILKQIDHLLPLIDLQLINMKILALIIDPLKLHSVECLIKAYRFHAISNIPTKTTRGSLVNRKITWDETKCGPHLIVNDDGTIVQSLARNNSQMAIAKQAFKGEDILQWDIVIEKNTKYVAIGVISYTEIEKPEPKLSKSLVWQPNCWCISSDGSYHDLTSSREYELEAFEEGDTVTTHLDMSKRTLSFSINGRKMETAFRNIADKVYPAISLTSLGKLRIKSLSRPEEKLSTDFKPDYDDMLNAILSRLLI</sequence>
<dbReference type="PANTHER" id="PTHR24410">
    <property type="entry name" value="HL07962P-RELATED"/>
    <property type="match status" value="1"/>
</dbReference>
<keyword evidence="4" id="KW-1185">Reference proteome</keyword>
<dbReference type="InterPro" id="IPR051481">
    <property type="entry name" value="BTB-POZ/Galectin-3-binding"/>
</dbReference>
<feature type="domain" description="BTB" evidence="1">
    <location>
        <begin position="21"/>
        <end position="91"/>
    </location>
</feature>
<evidence type="ECO:0000313" key="4">
    <source>
        <dbReference type="Proteomes" id="UP000789508"/>
    </source>
</evidence>
<evidence type="ECO:0000259" key="1">
    <source>
        <dbReference type="PROSITE" id="PS50097"/>
    </source>
</evidence>
<dbReference type="InterPro" id="IPR013320">
    <property type="entry name" value="ConA-like_dom_sf"/>
</dbReference>
<dbReference type="InterPro" id="IPR011333">
    <property type="entry name" value="SKP1/BTB/POZ_sf"/>
</dbReference>
<dbReference type="Proteomes" id="UP000789508">
    <property type="component" value="Unassembled WGS sequence"/>
</dbReference>
<dbReference type="OrthoDB" id="6359816at2759"/>
<dbReference type="Gene3D" id="2.60.120.920">
    <property type="match status" value="1"/>
</dbReference>
<organism evidence="3 4">
    <name type="scientific">Ambispora leptoticha</name>
    <dbReference type="NCBI Taxonomy" id="144679"/>
    <lineage>
        <taxon>Eukaryota</taxon>
        <taxon>Fungi</taxon>
        <taxon>Fungi incertae sedis</taxon>
        <taxon>Mucoromycota</taxon>
        <taxon>Glomeromycotina</taxon>
        <taxon>Glomeromycetes</taxon>
        <taxon>Archaeosporales</taxon>
        <taxon>Ambisporaceae</taxon>
        <taxon>Ambispora</taxon>
    </lineage>
</organism>
<proteinExistence type="predicted"/>
<evidence type="ECO:0000313" key="3">
    <source>
        <dbReference type="EMBL" id="CAG8507647.1"/>
    </source>
</evidence>
<name>A0A9N8ZUW4_9GLOM</name>
<accession>A0A9N8ZUW4</accession>
<dbReference type="PROSITE" id="PS50188">
    <property type="entry name" value="B302_SPRY"/>
    <property type="match status" value="1"/>
</dbReference>
<dbReference type="InterPro" id="IPR000210">
    <property type="entry name" value="BTB/POZ_dom"/>
</dbReference>
<dbReference type="InterPro" id="IPR043136">
    <property type="entry name" value="B30.2/SPRY_sf"/>
</dbReference>
<dbReference type="SUPFAM" id="SSF54695">
    <property type="entry name" value="POZ domain"/>
    <property type="match status" value="1"/>
</dbReference>
<dbReference type="AlphaFoldDB" id="A0A9N8ZUW4"/>
<dbReference type="InterPro" id="IPR001870">
    <property type="entry name" value="B30.2/SPRY"/>
</dbReference>
<dbReference type="Gene3D" id="3.30.710.10">
    <property type="entry name" value="Potassium Channel Kv1.1, Chain A"/>
    <property type="match status" value="1"/>
</dbReference>
<dbReference type="InterPro" id="IPR003877">
    <property type="entry name" value="SPRY_dom"/>
</dbReference>
<gene>
    <name evidence="3" type="ORF">ALEPTO_LOCUS3807</name>
</gene>
<dbReference type="SUPFAM" id="SSF49899">
    <property type="entry name" value="Concanavalin A-like lectins/glucanases"/>
    <property type="match status" value="1"/>
</dbReference>
<protein>
    <submittedName>
        <fullName evidence="3">10936_t:CDS:1</fullName>
    </submittedName>
</protein>
<dbReference type="CDD" id="cd18186">
    <property type="entry name" value="BTB_POZ_ZBTB_KLHL-like"/>
    <property type="match status" value="1"/>
</dbReference>
<reference evidence="3" key="1">
    <citation type="submission" date="2021-06" db="EMBL/GenBank/DDBJ databases">
        <authorList>
            <person name="Kallberg Y."/>
            <person name="Tangrot J."/>
            <person name="Rosling A."/>
        </authorList>
    </citation>
    <scope>NUCLEOTIDE SEQUENCE</scope>
    <source>
        <strain evidence="3">FL130A</strain>
    </source>
</reference>
<dbReference type="CDD" id="cd11709">
    <property type="entry name" value="SPRY"/>
    <property type="match status" value="1"/>
</dbReference>
<dbReference type="EMBL" id="CAJVPS010000765">
    <property type="protein sequence ID" value="CAG8507647.1"/>
    <property type="molecule type" value="Genomic_DNA"/>
</dbReference>
<dbReference type="Pfam" id="PF00622">
    <property type="entry name" value="SPRY"/>
    <property type="match status" value="1"/>
</dbReference>